<protein>
    <submittedName>
        <fullName evidence="2">Glycosyltransferase</fullName>
    </submittedName>
</protein>
<keyword evidence="3" id="KW-1185">Reference proteome</keyword>
<proteinExistence type="predicted"/>
<reference evidence="2 3" key="1">
    <citation type="submission" date="2018-12" db="EMBL/GenBank/DDBJ databases">
        <title>Flammeovirga pectinis sp. nov., isolated from the gut of the Korean scallop, Patinopecten yessoensis.</title>
        <authorList>
            <person name="Bae J.-W."/>
            <person name="Jeong Y.-S."/>
            <person name="Kang W."/>
        </authorList>
    </citation>
    <scope>NUCLEOTIDE SEQUENCE [LARGE SCALE GENOMIC DNA]</scope>
    <source>
        <strain evidence="2 3">L12M1</strain>
    </source>
</reference>
<organism evidence="2 3">
    <name type="scientific">Flammeovirga pectinis</name>
    <dbReference type="NCBI Taxonomy" id="2494373"/>
    <lineage>
        <taxon>Bacteria</taxon>
        <taxon>Pseudomonadati</taxon>
        <taxon>Bacteroidota</taxon>
        <taxon>Cytophagia</taxon>
        <taxon>Cytophagales</taxon>
        <taxon>Flammeovirgaceae</taxon>
        <taxon>Flammeovirga</taxon>
    </lineage>
</organism>
<dbReference type="PANTHER" id="PTHR45947">
    <property type="entry name" value="SULFOQUINOVOSYL TRANSFERASE SQD2"/>
    <property type="match status" value="1"/>
</dbReference>
<gene>
    <name evidence="2" type="ORF">EI427_04655</name>
</gene>
<dbReference type="KEGG" id="fll:EI427_04655"/>
<dbReference type="RefSeq" id="WP_126612135.1">
    <property type="nucleotide sequence ID" value="NZ_CP034562.1"/>
</dbReference>
<dbReference type="SUPFAM" id="SSF53756">
    <property type="entry name" value="UDP-Glycosyltransferase/glycogen phosphorylase"/>
    <property type="match status" value="1"/>
</dbReference>
<evidence type="ECO:0000259" key="1">
    <source>
        <dbReference type="Pfam" id="PF00534"/>
    </source>
</evidence>
<dbReference type="Pfam" id="PF00534">
    <property type="entry name" value="Glycos_transf_1"/>
    <property type="match status" value="1"/>
</dbReference>
<dbReference type="InterPro" id="IPR050194">
    <property type="entry name" value="Glycosyltransferase_grp1"/>
</dbReference>
<dbReference type="Proteomes" id="UP000267268">
    <property type="component" value="Chromosome 1"/>
</dbReference>
<accession>A0A3S9P032</accession>
<dbReference type="InterPro" id="IPR001296">
    <property type="entry name" value="Glyco_trans_1"/>
</dbReference>
<sequence>MELLQKSEELNKMSEKILLLTPPFSLKGGVVEFNRNLIKYSSNKFILFEFRSSLKDKVINKVLYLLLDYLRFIKVLSTNKNSIVHINPSLGEFSIVRDSFYIIISRLFKKKIYIHWHGWNESNEFLFSKYSSLIKNSFFKVDHIKVLSRKFKKVIQKYDFNGKITIGSTFVDDDLIGSHTLQKDGKIRILFLSTISKNKGIYESITLFKKLEKTNKNIEFIIAGDGPEYSNILNKFSNEPNIKIIGHVSGEEKRKIFQSSDIYLFPSYYEGMPTSVLEAFCFGLPVVASNVGAIKEILKDGMGFIINEHNLIDYEDKLIKLIHNTKLRQTISNNNKKIGNSLYLSSIVIKNIDNDYKQLLTS</sequence>
<feature type="domain" description="Glycosyl transferase family 1" evidence="1">
    <location>
        <begin position="182"/>
        <end position="337"/>
    </location>
</feature>
<dbReference type="AlphaFoldDB" id="A0A3S9P032"/>
<dbReference type="EMBL" id="CP034562">
    <property type="protein sequence ID" value="AZQ61543.1"/>
    <property type="molecule type" value="Genomic_DNA"/>
</dbReference>
<dbReference type="OrthoDB" id="9801573at2"/>
<dbReference type="PANTHER" id="PTHR45947:SF3">
    <property type="entry name" value="SULFOQUINOVOSYL TRANSFERASE SQD2"/>
    <property type="match status" value="1"/>
</dbReference>
<dbReference type="CDD" id="cd03801">
    <property type="entry name" value="GT4_PimA-like"/>
    <property type="match status" value="1"/>
</dbReference>
<evidence type="ECO:0000313" key="3">
    <source>
        <dbReference type="Proteomes" id="UP000267268"/>
    </source>
</evidence>
<dbReference type="Gene3D" id="3.40.50.2000">
    <property type="entry name" value="Glycogen Phosphorylase B"/>
    <property type="match status" value="2"/>
</dbReference>
<name>A0A3S9P032_9BACT</name>
<evidence type="ECO:0000313" key="2">
    <source>
        <dbReference type="EMBL" id="AZQ61543.1"/>
    </source>
</evidence>
<dbReference type="GO" id="GO:0016757">
    <property type="term" value="F:glycosyltransferase activity"/>
    <property type="evidence" value="ECO:0007669"/>
    <property type="project" value="InterPro"/>
</dbReference>
<keyword evidence="2" id="KW-0808">Transferase</keyword>